<evidence type="ECO:0000313" key="7">
    <source>
        <dbReference type="Proteomes" id="UP000504610"/>
    </source>
</evidence>
<dbReference type="GO" id="GO:0050832">
    <property type="term" value="P:defense response to fungus"/>
    <property type="evidence" value="ECO:0007669"/>
    <property type="project" value="UniProtKB-KW"/>
</dbReference>
<reference evidence="7" key="1">
    <citation type="journal article" date="2019" name="Database">
        <title>The radish genome database (RadishGD): an integrated information resource for radish genomics.</title>
        <authorList>
            <person name="Yu H.J."/>
            <person name="Baek S."/>
            <person name="Lee Y.J."/>
            <person name="Cho A."/>
            <person name="Mun J.H."/>
        </authorList>
    </citation>
    <scope>NUCLEOTIDE SEQUENCE [LARGE SCALE GENOMIC DNA]</scope>
    <source>
        <strain evidence="7">cv. WK10039</strain>
    </source>
</reference>
<keyword evidence="3" id="KW-0295">Fungicide</keyword>
<evidence type="ECO:0000256" key="3">
    <source>
        <dbReference type="ARBA" id="ARBA00022577"/>
    </source>
</evidence>
<feature type="chain" id="PRO_5040912076" evidence="6">
    <location>
        <begin position="27"/>
        <end position="79"/>
    </location>
</feature>
<dbReference type="InterPro" id="IPR010851">
    <property type="entry name" value="DEFL"/>
</dbReference>
<keyword evidence="2" id="KW-0929">Antimicrobial</keyword>
<keyword evidence="5" id="KW-1015">Disulfide bond</keyword>
<gene>
    <name evidence="8" type="primary">LOC130511034</name>
</gene>
<dbReference type="Proteomes" id="UP000504610">
    <property type="component" value="Chromosome 4"/>
</dbReference>
<dbReference type="AlphaFoldDB" id="A0A9W3DIS2"/>
<proteinExistence type="inferred from homology"/>
<accession>A0A9W3DIS2</accession>
<evidence type="ECO:0000313" key="8">
    <source>
        <dbReference type="RefSeq" id="XP_056863792.1"/>
    </source>
</evidence>
<keyword evidence="4" id="KW-0611">Plant defense</keyword>
<sequence>MKNAFKLSLIGFVMLTILLFGEMVIAQKGKPCYSKKMGTCETKSCKAYCVKKHKKDLFSTCITEKDGTTYCRCQYPCPP</sequence>
<dbReference type="KEGG" id="rsz:130511034"/>
<dbReference type="RefSeq" id="XP_056863792.1">
    <property type="nucleotide sequence ID" value="XM_057007812.1"/>
</dbReference>
<dbReference type="Pfam" id="PF07333">
    <property type="entry name" value="SLR1-BP"/>
    <property type="match status" value="1"/>
</dbReference>
<name>A0A9W3DIS2_RAPSA</name>
<evidence type="ECO:0000256" key="4">
    <source>
        <dbReference type="ARBA" id="ARBA00022821"/>
    </source>
</evidence>
<keyword evidence="6" id="KW-0732">Signal</keyword>
<evidence type="ECO:0000256" key="6">
    <source>
        <dbReference type="SAM" id="SignalP"/>
    </source>
</evidence>
<reference evidence="8" key="2">
    <citation type="submission" date="2025-08" db="UniProtKB">
        <authorList>
            <consortium name="RefSeq"/>
        </authorList>
    </citation>
    <scope>IDENTIFICATION</scope>
    <source>
        <tissue evidence="8">Leaf</tissue>
    </source>
</reference>
<organism evidence="7 8">
    <name type="scientific">Raphanus sativus</name>
    <name type="common">Radish</name>
    <name type="synonym">Raphanus raphanistrum var. sativus</name>
    <dbReference type="NCBI Taxonomy" id="3726"/>
    <lineage>
        <taxon>Eukaryota</taxon>
        <taxon>Viridiplantae</taxon>
        <taxon>Streptophyta</taxon>
        <taxon>Embryophyta</taxon>
        <taxon>Tracheophyta</taxon>
        <taxon>Spermatophyta</taxon>
        <taxon>Magnoliopsida</taxon>
        <taxon>eudicotyledons</taxon>
        <taxon>Gunneridae</taxon>
        <taxon>Pentapetalae</taxon>
        <taxon>rosids</taxon>
        <taxon>malvids</taxon>
        <taxon>Brassicales</taxon>
        <taxon>Brassicaceae</taxon>
        <taxon>Brassiceae</taxon>
        <taxon>Raphanus</taxon>
    </lineage>
</organism>
<dbReference type="OrthoDB" id="10413114at2759"/>
<comment type="similarity">
    <text evidence="1">Belongs to the DEFL family.</text>
</comment>
<dbReference type="GeneID" id="130511034"/>
<keyword evidence="7" id="KW-1185">Reference proteome</keyword>
<evidence type="ECO:0000256" key="1">
    <source>
        <dbReference type="ARBA" id="ARBA00006722"/>
    </source>
</evidence>
<protein>
    <submittedName>
        <fullName evidence="8">Defensin-like protein 148</fullName>
    </submittedName>
</protein>
<dbReference type="GO" id="GO:0031640">
    <property type="term" value="P:killing of cells of another organism"/>
    <property type="evidence" value="ECO:0007669"/>
    <property type="project" value="UniProtKB-KW"/>
</dbReference>
<evidence type="ECO:0000256" key="5">
    <source>
        <dbReference type="ARBA" id="ARBA00023157"/>
    </source>
</evidence>
<feature type="signal peptide" evidence="6">
    <location>
        <begin position="1"/>
        <end position="26"/>
    </location>
</feature>
<evidence type="ECO:0000256" key="2">
    <source>
        <dbReference type="ARBA" id="ARBA00022529"/>
    </source>
</evidence>